<evidence type="ECO:0000256" key="4">
    <source>
        <dbReference type="SAM" id="SignalP"/>
    </source>
</evidence>
<evidence type="ECO:0000256" key="3">
    <source>
        <dbReference type="ARBA" id="ARBA00023237"/>
    </source>
</evidence>
<evidence type="ECO:0000313" key="7">
    <source>
        <dbReference type="Proteomes" id="UP000198517"/>
    </source>
</evidence>
<name>A0A1G7FRE4_9FLAO</name>
<evidence type="ECO:0000259" key="5">
    <source>
        <dbReference type="Pfam" id="PF14905"/>
    </source>
</evidence>
<evidence type="ECO:0000256" key="1">
    <source>
        <dbReference type="ARBA" id="ARBA00004442"/>
    </source>
</evidence>
<dbReference type="InterPro" id="IPR041700">
    <property type="entry name" value="OMP_b-brl_3"/>
</dbReference>
<keyword evidence="3" id="KW-0998">Cell outer membrane</keyword>
<sequence>MKQTKITIALLLISFGSVVYAQEKEKTIGEVVLKGNKEYIVQKGDKISINVNQNVIASTSNAYDILLQSPGIVEQGETLSFRSKSVTVLINGRLSNLRGEELKNYLSSMQGNTIDKIEILQNPSSKYDAVGGVVINIKLVKNRKNGLNGSIANRVSFGKNVNHFPSLSLNYKNKGLNISTSYSYENSDKYRNTEINQSLSSDLKLYQDEKNDIENNSHQYNISVDYDFNERNSVGVFFRGMNKDNKISSLNKITLNDKGNLNLSEVKNNGKIDIQNPAMNVYYKSVLDSLNRKLNINADYFEYTKDQKYHFENTSSGTVSLLRNTSNSLNRVYSVSADIEYPSELGKFDFGVKGLFTKTDNDILWQDNIANHWQTNTGKSNQFIYKENVVAGYVSWDKYFGDHWQVNLGFRGEYTHSQGILIGGETNDRSYFNLFPSVSIQYLKNIQNVFNLSYRKSIQRFGFEVVNPFVRYQSDYSYYQGNPNIRPQIDHSINFTYTYNQNLTMGISETHSVDALGPLYVRDGDTTINTYTNFKSSDFYYVYVSWMKKFFNVWTSNLVGGVGGYKFNTSTDSYQSNNANDTWAYQVQSINQFSFNKGWSADFNLIYQSDIAFGIFKQKGYLSSNIGVAKRILANRANIKLSISDIFNTIKTDRIVDYNGVDLNQNRKQESRFISLAFTYKFGEGGSKSKKRKTDTIEELENRLKVEQ</sequence>
<dbReference type="GO" id="GO:0009279">
    <property type="term" value="C:cell outer membrane"/>
    <property type="evidence" value="ECO:0007669"/>
    <property type="project" value="UniProtKB-SubCell"/>
</dbReference>
<evidence type="ECO:0000313" key="6">
    <source>
        <dbReference type="EMBL" id="SDE78471.1"/>
    </source>
</evidence>
<feature type="domain" description="Outer membrane protein beta-barrel" evidence="5">
    <location>
        <begin position="287"/>
        <end position="680"/>
    </location>
</feature>
<dbReference type="SUPFAM" id="SSF56935">
    <property type="entry name" value="Porins"/>
    <property type="match status" value="1"/>
</dbReference>
<dbReference type="Gene3D" id="2.40.170.20">
    <property type="entry name" value="TonB-dependent receptor, beta-barrel domain"/>
    <property type="match status" value="1"/>
</dbReference>
<dbReference type="Proteomes" id="UP000198517">
    <property type="component" value="Unassembled WGS sequence"/>
</dbReference>
<keyword evidence="4" id="KW-0732">Signal</keyword>
<feature type="signal peptide" evidence="4">
    <location>
        <begin position="1"/>
        <end position="21"/>
    </location>
</feature>
<keyword evidence="2" id="KW-0472">Membrane</keyword>
<reference evidence="6 7" key="1">
    <citation type="submission" date="2016-10" db="EMBL/GenBank/DDBJ databases">
        <authorList>
            <person name="de Groot N.N."/>
        </authorList>
    </citation>
    <scope>NUCLEOTIDE SEQUENCE [LARGE SCALE GENOMIC DNA]</scope>
    <source>
        <strain evidence="6 7">DSM 24015</strain>
    </source>
</reference>
<keyword evidence="6" id="KW-0675">Receptor</keyword>
<organism evidence="6 7">
    <name type="scientific">Riemerella columbipharyngis</name>
    <dbReference type="NCBI Taxonomy" id="1071918"/>
    <lineage>
        <taxon>Bacteria</taxon>
        <taxon>Pseudomonadati</taxon>
        <taxon>Bacteroidota</taxon>
        <taxon>Flavobacteriia</taxon>
        <taxon>Flavobacteriales</taxon>
        <taxon>Weeksellaceae</taxon>
        <taxon>Riemerella</taxon>
    </lineage>
</organism>
<dbReference type="EMBL" id="FNAS01000026">
    <property type="protein sequence ID" value="SDE78471.1"/>
    <property type="molecule type" value="Genomic_DNA"/>
</dbReference>
<dbReference type="RefSeq" id="WP_176763304.1">
    <property type="nucleotide sequence ID" value="NZ_FNAS01000026.1"/>
</dbReference>
<comment type="subcellular location">
    <subcellularLocation>
        <location evidence="1">Cell outer membrane</location>
    </subcellularLocation>
</comment>
<keyword evidence="7" id="KW-1185">Reference proteome</keyword>
<gene>
    <name evidence="6" type="ORF">SAMN05421544_12614</name>
</gene>
<dbReference type="InterPro" id="IPR036942">
    <property type="entry name" value="Beta-barrel_TonB_sf"/>
</dbReference>
<evidence type="ECO:0000256" key="2">
    <source>
        <dbReference type="ARBA" id="ARBA00023136"/>
    </source>
</evidence>
<proteinExistence type="predicted"/>
<dbReference type="Pfam" id="PF14905">
    <property type="entry name" value="OMP_b-brl_3"/>
    <property type="match status" value="1"/>
</dbReference>
<feature type="chain" id="PRO_5011632025" evidence="4">
    <location>
        <begin position="22"/>
        <end position="708"/>
    </location>
</feature>
<dbReference type="AlphaFoldDB" id="A0A1G7FRE4"/>
<protein>
    <submittedName>
        <fullName evidence="6">Outer membrane receptor proteins, mostly Fe transport</fullName>
    </submittedName>
</protein>
<accession>A0A1G7FRE4</accession>
<dbReference type="STRING" id="1071918.SAMN05421544_12614"/>